<reference evidence="1 2" key="1">
    <citation type="submission" date="2019-12" db="EMBL/GenBank/DDBJ databases">
        <title>Complete genome sequence of Mycolicibacterium xenopi str. JCM15661T.</title>
        <authorList>
            <person name="Yoshida M."/>
            <person name="Fukano H."/>
            <person name="Asakura T."/>
            <person name="Hoshino Y."/>
        </authorList>
    </citation>
    <scope>NUCLEOTIDE SEQUENCE [LARGE SCALE GENOMIC DNA]</scope>
    <source>
        <strain evidence="1 2">JCM 15661T</strain>
    </source>
</reference>
<dbReference type="EMBL" id="AP022314">
    <property type="protein sequence ID" value="BBU22175.1"/>
    <property type="molecule type" value="Genomic_DNA"/>
</dbReference>
<dbReference type="KEGG" id="mxe:MYXE_19650"/>
<dbReference type="AlphaFoldDB" id="A0AAD1H0I1"/>
<organism evidence="1 2">
    <name type="scientific">Mycobacterium xenopi</name>
    <dbReference type="NCBI Taxonomy" id="1789"/>
    <lineage>
        <taxon>Bacteria</taxon>
        <taxon>Bacillati</taxon>
        <taxon>Actinomycetota</taxon>
        <taxon>Actinomycetes</taxon>
        <taxon>Mycobacteriales</taxon>
        <taxon>Mycobacteriaceae</taxon>
        <taxon>Mycobacterium</taxon>
    </lineage>
</organism>
<gene>
    <name evidence="1" type="ORF">MYXE_19650</name>
</gene>
<evidence type="ECO:0000313" key="1">
    <source>
        <dbReference type="EMBL" id="BBU22175.1"/>
    </source>
</evidence>
<proteinExistence type="predicted"/>
<dbReference type="Proteomes" id="UP000464624">
    <property type="component" value="Chromosome"/>
</dbReference>
<name>A0AAD1H0I1_MYCXE</name>
<evidence type="ECO:0000313" key="2">
    <source>
        <dbReference type="Proteomes" id="UP000464624"/>
    </source>
</evidence>
<accession>A0AAD1H0I1</accession>
<sequence length="143" mass="14041">MPKAFSLTSAVAQGMLNGTGLAEALGASPKIRIYSGPPPANADASLSGNTQLAQLTCAATPISGFSDTGSAARATFGSISPDPSAAATGTATFFRILDSAGETVKCQGSVDTSNADMVLNTTAITAGSTVSITSATIDLPKGP</sequence>
<protein>
    <submittedName>
        <fullName evidence="1">Uncharacterized protein</fullName>
    </submittedName>
</protein>
<dbReference type="RefSeq" id="WP_085193391.1">
    <property type="nucleotide sequence ID" value="NZ_AP022314.1"/>
</dbReference>